<evidence type="ECO:0008006" key="3">
    <source>
        <dbReference type="Google" id="ProtNLM"/>
    </source>
</evidence>
<dbReference type="EMBL" id="ASHX02000001">
    <property type="protein sequence ID" value="OEJ97532.1"/>
    <property type="molecule type" value="Genomic_DNA"/>
</dbReference>
<proteinExistence type="predicted"/>
<dbReference type="OrthoDB" id="4322570at2"/>
<dbReference type="AlphaFoldDB" id="A0A1D3DYX9"/>
<dbReference type="RefSeq" id="WP_023590171.1">
    <property type="nucleotide sequence ID" value="NZ_ASHX02000001.1"/>
</dbReference>
<evidence type="ECO:0000313" key="2">
    <source>
        <dbReference type="Proteomes" id="UP000095329"/>
    </source>
</evidence>
<keyword evidence="2" id="KW-1185">Reference proteome</keyword>
<reference evidence="1 2" key="1">
    <citation type="journal article" date="2013" name="Genome Announc.">
        <title>Genome Sequence of Streptomyces violaceusniger Strain SPC6, a Halotolerant Streptomycete That Exhibits Rapid Growth and Development.</title>
        <authorList>
            <person name="Chen X."/>
            <person name="Zhang B."/>
            <person name="Zhang W."/>
            <person name="Wu X."/>
            <person name="Zhang M."/>
            <person name="Chen T."/>
            <person name="Liu G."/>
            <person name="Dyson P."/>
        </authorList>
    </citation>
    <scope>NUCLEOTIDE SEQUENCE [LARGE SCALE GENOMIC DNA]</scope>
    <source>
        <strain evidence="1 2">SPC6</strain>
    </source>
</reference>
<comment type="caution">
    <text evidence="1">The sequence shown here is derived from an EMBL/GenBank/DDBJ whole genome shotgun (WGS) entry which is preliminary data.</text>
</comment>
<sequence length="84" mass="9034">MSGADMAEYRIAHLRDRLASDDIAELGVRIEERGGSVMLYGTVSSAACRSEVLRIAREELAGLPLHEDLVVAGSDAPTHPEELS</sequence>
<organism evidence="1 2">
    <name type="scientific">Streptomyces thermolilacinus SPC6</name>
    <dbReference type="NCBI Taxonomy" id="1306406"/>
    <lineage>
        <taxon>Bacteria</taxon>
        <taxon>Bacillati</taxon>
        <taxon>Actinomycetota</taxon>
        <taxon>Actinomycetes</taxon>
        <taxon>Kitasatosporales</taxon>
        <taxon>Streptomycetaceae</taxon>
        <taxon>Streptomyces</taxon>
    </lineage>
</organism>
<gene>
    <name evidence="1" type="ORF">J116_026825</name>
</gene>
<name>A0A1D3DYX9_9ACTN</name>
<evidence type="ECO:0000313" key="1">
    <source>
        <dbReference type="EMBL" id="OEJ97532.1"/>
    </source>
</evidence>
<dbReference type="Proteomes" id="UP000095329">
    <property type="component" value="Unassembled WGS sequence"/>
</dbReference>
<protein>
    <recommendedName>
        <fullName evidence="3">BON domain-containing protein</fullName>
    </recommendedName>
</protein>
<accession>A0A1D3DYX9</accession>
<dbReference type="STRING" id="1306406.J116_026825"/>
<dbReference type="eggNOG" id="ENOG5033D4C">
    <property type="taxonomic scope" value="Bacteria"/>
</dbReference>